<name>A0A090MC52_OSTTA</name>
<dbReference type="Gene3D" id="3.30.200.20">
    <property type="entry name" value="Phosphorylase Kinase, domain 1"/>
    <property type="match status" value="1"/>
</dbReference>
<comment type="subcellular location">
    <subcellularLocation>
        <location evidence="1">Membrane</location>
        <topology evidence="1">Single-pass type I membrane protein</topology>
    </subcellularLocation>
</comment>
<dbReference type="Proteomes" id="UP000009170">
    <property type="component" value="Unassembled WGS sequence"/>
</dbReference>
<dbReference type="SMART" id="SM00356">
    <property type="entry name" value="ZnF_C3H1"/>
    <property type="match status" value="1"/>
</dbReference>
<evidence type="ECO:0000256" key="3">
    <source>
        <dbReference type="ARBA" id="ARBA00022527"/>
    </source>
</evidence>
<dbReference type="GO" id="GO:0006397">
    <property type="term" value="P:mRNA processing"/>
    <property type="evidence" value="ECO:0007669"/>
    <property type="project" value="InterPro"/>
</dbReference>
<dbReference type="PROSITE" id="PS50011">
    <property type="entry name" value="PROTEIN_KINASE_DOM"/>
    <property type="match status" value="1"/>
</dbReference>
<evidence type="ECO:0000259" key="17">
    <source>
        <dbReference type="PROSITE" id="PS50011"/>
    </source>
</evidence>
<dbReference type="InterPro" id="IPR010513">
    <property type="entry name" value="KEN_dom"/>
</dbReference>
<dbReference type="KEGG" id="ota:OT_ostta02g03890"/>
<dbReference type="SMART" id="SM00220">
    <property type="entry name" value="S_TKc"/>
    <property type="match status" value="1"/>
</dbReference>
<protein>
    <recommendedName>
        <fullName evidence="2">non-specific serine/threonine protein kinase</fullName>
        <ecNumber evidence="2">2.7.11.1</ecNumber>
    </recommendedName>
</protein>
<keyword evidence="13" id="KW-1133">Transmembrane helix</keyword>
<accession>A0A090MC52</accession>
<dbReference type="GeneID" id="9832767"/>
<dbReference type="InterPro" id="IPR011009">
    <property type="entry name" value="Kinase-like_dom_sf"/>
</dbReference>
<dbReference type="EC" id="2.7.11.1" evidence="2"/>
<feature type="domain" description="Protein kinase" evidence="17">
    <location>
        <begin position="513"/>
        <end position="786"/>
    </location>
</feature>
<dbReference type="GO" id="GO:1990604">
    <property type="term" value="C:IRE1-TRAF2-ASK1 complex"/>
    <property type="evidence" value="ECO:0007669"/>
    <property type="project" value="TreeGrafter"/>
</dbReference>
<dbReference type="OrthoDB" id="63989at2759"/>
<dbReference type="PANTHER" id="PTHR13954">
    <property type="entry name" value="IRE1-RELATED"/>
    <property type="match status" value="1"/>
</dbReference>
<keyword evidence="4" id="KW-0808">Transferase</keyword>
<evidence type="ECO:0000256" key="5">
    <source>
        <dbReference type="ARBA" id="ARBA00022692"/>
    </source>
</evidence>
<dbReference type="GO" id="GO:0036498">
    <property type="term" value="P:IRE1-mediated unfolded protein response"/>
    <property type="evidence" value="ECO:0007669"/>
    <property type="project" value="TreeGrafter"/>
</dbReference>
<dbReference type="SUPFAM" id="SSF50998">
    <property type="entry name" value="Quinoprotein alcohol dehydrogenase-like"/>
    <property type="match status" value="1"/>
</dbReference>
<dbReference type="SUPFAM" id="SSF56112">
    <property type="entry name" value="Protein kinase-like (PK-like)"/>
    <property type="match status" value="1"/>
</dbReference>
<evidence type="ECO:0000256" key="12">
    <source>
        <dbReference type="ARBA" id="ARBA00022840"/>
    </source>
</evidence>
<keyword evidence="14" id="KW-0472">Membrane</keyword>
<dbReference type="Pfam" id="PF00069">
    <property type="entry name" value="Pkinase"/>
    <property type="match status" value="1"/>
</dbReference>
<dbReference type="PANTHER" id="PTHR13954:SF6">
    <property type="entry name" value="NON-SPECIFIC SERINE_THREONINE PROTEIN KINASE"/>
    <property type="match status" value="1"/>
</dbReference>
<evidence type="ECO:0000313" key="21">
    <source>
        <dbReference type="Proteomes" id="UP000009170"/>
    </source>
</evidence>
<keyword evidence="10" id="KW-0418">Kinase</keyword>
<keyword evidence="9 15" id="KW-0863">Zinc-finger</keyword>
<evidence type="ECO:0000313" key="20">
    <source>
        <dbReference type="EMBL" id="CEG01154.1"/>
    </source>
</evidence>
<dbReference type="GO" id="GO:0008270">
    <property type="term" value="F:zinc ion binding"/>
    <property type="evidence" value="ECO:0007669"/>
    <property type="project" value="UniProtKB-KW"/>
</dbReference>
<dbReference type="SMART" id="SM00580">
    <property type="entry name" value="PUG"/>
    <property type="match status" value="1"/>
</dbReference>
<evidence type="ECO:0000256" key="11">
    <source>
        <dbReference type="ARBA" id="ARBA00022833"/>
    </source>
</evidence>
<organism evidence="20 21">
    <name type="scientific">Ostreococcus tauri</name>
    <name type="common">Marine green alga</name>
    <dbReference type="NCBI Taxonomy" id="70448"/>
    <lineage>
        <taxon>Eukaryota</taxon>
        <taxon>Viridiplantae</taxon>
        <taxon>Chlorophyta</taxon>
        <taxon>Mamiellophyceae</taxon>
        <taxon>Mamiellales</taxon>
        <taxon>Bathycoccaceae</taxon>
        <taxon>Ostreococcus</taxon>
    </lineage>
</organism>
<keyword evidence="12" id="KW-0067">ATP-binding</keyword>
<dbReference type="CDD" id="cd13982">
    <property type="entry name" value="STKc_IRE1"/>
    <property type="match status" value="1"/>
</dbReference>
<evidence type="ECO:0000256" key="6">
    <source>
        <dbReference type="ARBA" id="ARBA00022723"/>
    </source>
</evidence>
<dbReference type="GO" id="GO:0004521">
    <property type="term" value="F:RNA endonuclease activity"/>
    <property type="evidence" value="ECO:0007669"/>
    <property type="project" value="InterPro"/>
</dbReference>
<reference evidence="21" key="1">
    <citation type="journal article" date="2006" name="Proc. Natl. Acad. Sci. U.S.A.">
        <title>Genome analysis of the smallest free-living eukaryote Ostreococcus tauri unveils many unique features.</title>
        <authorList>
            <person name="Derelle E."/>
            <person name="Ferraz C."/>
            <person name="Rombauts S."/>
            <person name="Rouze P."/>
            <person name="Worden A.Z."/>
            <person name="Robbens S."/>
            <person name="Partensky F."/>
            <person name="Degroeve S."/>
            <person name="Echeynie S."/>
            <person name="Cooke R."/>
            <person name="Saeys Y."/>
            <person name="Wuyts J."/>
            <person name="Jabbari K."/>
            <person name="Bowler C."/>
            <person name="Panaud O."/>
            <person name="Piegu B."/>
            <person name="Ball S.G."/>
            <person name="Ral J.-P."/>
            <person name="Bouget F.-Y."/>
            <person name="Piganeau G."/>
            <person name="De Baets B."/>
            <person name="Picard A."/>
            <person name="Delseny M."/>
            <person name="Demaille J."/>
            <person name="Van de Peer Y."/>
            <person name="Moreau H."/>
        </authorList>
    </citation>
    <scope>NUCLEOTIDE SEQUENCE [LARGE SCALE GENOMIC DNA]</scope>
    <source>
        <strain evidence="21">OTTH 0595 / CCAP 157/2 / RCC745</strain>
    </source>
</reference>
<evidence type="ECO:0000259" key="18">
    <source>
        <dbReference type="PROSITE" id="PS50103"/>
    </source>
</evidence>
<dbReference type="Gene3D" id="1.20.1440.180">
    <property type="entry name" value="KEN domain"/>
    <property type="match status" value="1"/>
</dbReference>
<proteinExistence type="predicted"/>
<dbReference type="Gene3D" id="2.130.10.10">
    <property type="entry name" value="YVTN repeat-like/Quinoprotein amine dehydrogenase"/>
    <property type="match status" value="1"/>
</dbReference>
<dbReference type="InterPro" id="IPR008271">
    <property type="entry name" value="Ser/Thr_kinase_AS"/>
</dbReference>
<keyword evidence="8" id="KW-0547">Nucleotide-binding</keyword>
<dbReference type="GO" id="GO:0051082">
    <property type="term" value="F:unfolded protein binding"/>
    <property type="evidence" value="ECO:0007669"/>
    <property type="project" value="TreeGrafter"/>
</dbReference>
<dbReference type="PROSITE" id="PS51392">
    <property type="entry name" value="KEN"/>
    <property type="match status" value="1"/>
</dbReference>
<dbReference type="AlphaFoldDB" id="A0A090MC52"/>
<evidence type="ECO:0000259" key="19">
    <source>
        <dbReference type="PROSITE" id="PS51392"/>
    </source>
</evidence>
<dbReference type="GO" id="GO:0004674">
    <property type="term" value="F:protein serine/threonine kinase activity"/>
    <property type="evidence" value="ECO:0007669"/>
    <property type="project" value="UniProtKB-KW"/>
</dbReference>
<dbReference type="Pfam" id="PF06479">
    <property type="entry name" value="Ribonuc_2-5A"/>
    <property type="match status" value="1"/>
</dbReference>
<comment type="caution">
    <text evidence="20">The sequence shown here is derived from an EMBL/GenBank/DDBJ whole genome shotgun (WGS) entry which is preliminary data.</text>
</comment>
<evidence type="ECO:0000256" key="10">
    <source>
        <dbReference type="ARBA" id="ARBA00022777"/>
    </source>
</evidence>
<keyword evidence="11 15" id="KW-0862">Zinc</keyword>
<evidence type="ECO:0000256" key="9">
    <source>
        <dbReference type="ARBA" id="ARBA00022771"/>
    </source>
</evidence>
<dbReference type="InterPro" id="IPR018391">
    <property type="entry name" value="PQQ_b-propeller_rpt"/>
</dbReference>
<dbReference type="InterPro" id="IPR002372">
    <property type="entry name" value="PQQ_rpt_dom"/>
</dbReference>
<dbReference type="PROSITE" id="PS50103">
    <property type="entry name" value="ZF_C3H1"/>
    <property type="match status" value="1"/>
</dbReference>
<sequence>MDASSLYVLDIGDEMCACVRGARAMGPRRARGASAVARGIALAVVAVAVAARSVGATTGRRSSAERTLEHRGKRDVVVVVSLDGVVRALDSGTGDVAWSFDSGGALAGASWERGGGGDADAATRRAGADFVARRAGDVDSDVERGRRNVFPGVDGALYAHHVGREGKHVVRRLPVTTRELVDASPSATADGALVVGRRSSTIYALNPRTGGVVRVVNVDGSTTSVDADEVDDEGELIYVGRTEYVVRSVDAASGAERWNVTHGELRSLTRDSSTGTLKIGTDRAPSSGSFAIGPGNTVRSVDARTGKTKWTHTLTSLPLGVSDASGHVVVDNMAQIHGESDDKIIIGAHEGGLFALPYTASAAAGLPDGGDASNALVPTSGRESFVRIDVESDADDWSCIPDELVKATLDKTSGQSRVPRNEATRAALNALLVGGVSVIVVFFAKRSQDSSTAISDAPSTGDEVEQLSAAAKKRAKKRAKQAEARAAEEELKAKILASVEEKTREETRIGRLLIEPTVLGYGSCGTIVFAGEMDGRRVAVKRLLAQFHELARKELDALIASDEHPNILRCFALEEDENFVYMALELCASSLAHLVDPVDTGDNVNVLDIKCVNAKTKYPTPECMRIMYDVISGLAALHERGIVHRDLKPQNVLITASGRGKIADMGLAKRVNIAEGTSFETHVAGGPNANSVAGTSGWQAPERLSQGRQSRSVDVFSFGCLMYYALTGGSHPFGSKLQRDSNVMANKSDVSKLTFFPEAQALVRSCIDANPSVRPSAKDILSHPIWWDAGKKIQFLIDASDRVEMEDRVSDRTLLRELEKRAKGAIACEDWTKKLDPALLENMGRYREYNGASVRDLLRVIRNKANHYRELPPKLQRALGSYPDGLWQYLSIRFPSLLLCVRDFFAPTAESEPTLAKYYVDHASSQHFAPPLGTPEPVSHAPMVAPQIFPERPGRELCEFYMKTGRCKFGASCRFHHPRDAGHWDVPHPASRGA</sequence>
<dbReference type="InterPro" id="IPR036855">
    <property type="entry name" value="Znf_CCCH_sf"/>
</dbReference>
<dbReference type="InterPro" id="IPR038357">
    <property type="entry name" value="KEN_sf"/>
</dbReference>
<keyword evidence="21" id="KW-1185">Reference proteome</keyword>
<evidence type="ECO:0000256" key="2">
    <source>
        <dbReference type="ARBA" id="ARBA00012513"/>
    </source>
</evidence>
<dbReference type="PROSITE" id="PS00108">
    <property type="entry name" value="PROTEIN_KINASE_ST"/>
    <property type="match status" value="1"/>
</dbReference>
<dbReference type="Gene3D" id="4.10.1000.10">
    <property type="entry name" value="Zinc finger, CCCH-type"/>
    <property type="match status" value="1"/>
</dbReference>
<evidence type="ECO:0000256" key="15">
    <source>
        <dbReference type="PROSITE-ProRule" id="PRU00723"/>
    </source>
</evidence>
<keyword evidence="5" id="KW-0812">Transmembrane</keyword>
<dbReference type="InterPro" id="IPR000571">
    <property type="entry name" value="Znf_CCCH"/>
</dbReference>
<evidence type="ECO:0000256" key="7">
    <source>
        <dbReference type="ARBA" id="ARBA00022729"/>
    </source>
</evidence>
<keyword evidence="6 15" id="KW-0479">Metal-binding</keyword>
<dbReference type="InParanoid" id="A0A090MC52"/>
<dbReference type="InterPro" id="IPR011047">
    <property type="entry name" value="Quinoprotein_ADH-like_sf"/>
</dbReference>
<dbReference type="RefSeq" id="XP_003075231.2">
    <property type="nucleotide sequence ID" value="XM_003075183.2"/>
</dbReference>
<keyword evidence="3" id="KW-0723">Serine/threonine-protein kinase</keyword>
<dbReference type="FunFam" id="3.30.200.20:FF:000077">
    <property type="entry name" value="Putative Serine/threonine-protein kinase/endoribonuclease IRE1"/>
    <property type="match status" value="1"/>
</dbReference>
<keyword evidence="16" id="KW-0175">Coiled coil</keyword>
<feature type="zinc finger region" description="C3H1-type" evidence="15">
    <location>
        <begin position="952"/>
        <end position="980"/>
    </location>
</feature>
<keyword evidence="7" id="KW-0732">Signal</keyword>
<reference evidence="20 21" key="2">
    <citation type="journal article" date="2014" name="BMC Genomics">
        <title>An improved genome of the model marine alga Ostreococcus tauri unfolds by assessing Illumina de novo assemblies.</title>
        <authorList>
            <person name="Blanc-Mathieu R."/>
            <person name="Verhelst B."/>
            <person name="Derelle E."/>
            <person name="Rombauts S."/>
            <person name="Bouget F.Y."/>
            <person name="Carre I."/>
            <person name="Chateau A."/>
            <person name="Eyre-Walker A."/>
            <person name="Grimsley N."/>
            <person name="Moreau H."/>
            <person name="Piegu B."/>
            <person name="Rivals E."/>
            <person name="Schackwitz W."/>
            <person name="Van de Peer Y."/>
            <person name="Piganeau G."/>
        </authorList>
    </citation>
    <scope>NUCLEOTIDE SEQUENCE [LARGE SCALE GENOMIC DNA]</scope>
    <source>
        <strain evidence="21">OTTH 0595 / CCAP 157/2 / RCC745</strain>
    </source>
</reference>
<dbReference type="SUPFAM" id="SSF90229">
    <property type="entry name" value="CCCH zinc finger"/>
    <property type="match status" value="1"/>
</dbReference>
<feature type="domain" description="KEN" evidence="19">
    <location>
        <begin position="789"/>
        <end position="921"/>
    </location>
</feature>
<dbReference type="STRING" id="70448.A0A090MC52"/>
<dbReference type="EMBL" id="CAID01000002">
    <property type="protein sequence ID" value="CEG01154.1"/>
    <property type="molecule type" value="Genomic_DNA"/>
</dbReference>
<evidence type="ECO:0000256" key="4">
    <source>
        <dbReference type="ARBA" id="ARBA00022679"/>
    </source>
</evidence>
<dbReference type="SMART" id="SM00564">
    <property type="entry name" value="PQQ"/>
    <property type="match status" value="4"/>
</dbReference>
<dbReference type="FunCoup" id="A0A090MC52">
    <property type="interactions" value="727"/>
</dbReference>
<dbReference type="InterPro" id="IPR015943">
    <property type="entry name" value="WD40/YVTN_repeat-like_dom_sf"/>
</dbReference>
<dbReference type="Pfam" id="PF13360">
    <property type="entry name" value="PQQ_2"/>
    <property type="match status" value="1"/>
</dbReference>
<dbReference type="CDD" id="cd10422">
    <property type="entry name" value="RNase_Ire1"/>
    <property type="match status" value="1"/>
</dbReference>
<dbReference type="CDD" id="cd09213">
    <property type="entry name" value="Luminal_IRE1_like"/>
    <property type="match status" value="1"/>
</dbReference>
<dbReference type="Pfam" id="PF00642">
    <property type="entry name" value="zf-CCCH"/>
    <property type="match status" value="1"/>
</dbReference>
<gene>
    <name evidence="20" type="ORF">OT_ostta02g03890</name>
</gene>
<dbReference type="InterPro" id="IPR000719">
    <property type="entry name" value="Prot_kinase_dom"/>
</dbReference>
<dbReference type="GO" id="GO:0005524">
    <property type="term" value="F:ATP binding"/>
    <property type="evidence" value="ECO:0007669"/>
    <property type="project" value="UniProtKB-KW"/>
</dbReference>
<feature type="coiled-coil region" evidence="16">
    <location>
        <begin position="470"/>
        <end position="497"/>
    </location>
</feature>
<dbReference type="Gene3D" id="1.10.510.10">
    <property type="entry name" value="Transferase(Phosphotransferase) domain 1"/>
    <property type="match status" value="1"/>
</dbReference>
<evidence type="ECO:0000256" key="8">
    <source>
        <dbReference type="ARBA" id="ARBA00022741"/>
    </source>
</evidence>
<feature type="domain" description="C3H1-type" evidence="18">
    <location>
        <begin position="952"/>
        <end position="980"/>
    </location>
</feature>
<evidence type="ECO:0000256" key="14">
    <source>
        <dbReference type="ARBA" id="ARBA00023136"/>
    </source>
</evidence>
<evidence type="ECO:0000256" key="16">
    <source>
        <dbReference type="SAM" id="Coils"/>
    </source>
</evidence>
<evidence type="ECO:0000256" key="1">
    <source>
        <dbReference type="ARBA" id="ARBA00004479"/>
    </source>
</evidence>
<dbReference type="InterPro" id="IPR045133">
    <property type="entry name" value="IRE1/2-like"/>
</dbReference>
<evidence type="ECO:0000256" key="13">
    <source>
        <dbReference type="ARBA" id="ARBA00022989"/>
    </source>
</evidence>